<evidence type="ECO:0000313" key="3">
    <source>
        <dbReference type="Proteomes" id="UP000886740"/>
    </source>
</evidence>
<sequence length="106" mass="12550">MDVIWTFPAEKSLQVTLSYIRMRTGDASARKVWQMIRKQAELLSSNPYMGKVDHDLSKGKRQFRFIIINKKSRLYYFIEEGSLYIALVLDIRQDLRELAEKMSILF</sequence>
<keyword evidence="1" id="KW-1277">Toxin-antitoxin system</keyword>
<dbReference type="InterPro" id="IPR007712">
    <property type="entry name" value="RelE/ParE_toxin"/>
</dbReference>
<dbReference type="EMBL" id="DXEL01000072">
    <property type="protein sequence ID" value="HIX75476.1"/>
    <property type="molecule type" value="Genomic_DNA"/>
</dbReference>
<protein>
    <submittedName>
        <fullName evidence="2">Type II toxin-antitoxin system RelE/ParE family toxin</fullName>
    </submittedName>
</protein>
<name>A0A9D2BGM8_9BACT</name>
<dbReference type="Pfam" id="PF05016">
    <property type="entry name" value="ParE_toxin"/>
    <property type="match status" value="1"/>
</dbReference>
<reference evidence="2" key="1">
    <citation type="journal article" date="2021" name="PeerJ">
        <title>Extensive microbial diversity within the chicken gut microbiome revealed by metagenomics and culture.</title>
        <authorList>
            <person name="Gilroy R."/>
            <person name="Ravi A."/>
            <person name="Getino M."/>
            <person name="Pursley I."/>
            <person name="Horton D.L."/>
            <person name="Alikhan N.F."/>
            <person name="Baker D."/>
            <person name="Gharbi K."/>
            <person name="Hall N."/>
            <person name="Watson M."/>
            <person name="Adriaenssens E.M."/>
            <person name="Foster-Nyarko E."/>
            <person name="Jarju S."/>
            <person name="Secka A."/>
            <person name="Antonio M."/>
            <person name="Oren A."/>
            <person name="Chaudhuri R.R."/>
            <person name="La Ragione R."/>
            <person name="Hildebrand F."/>
            <person name="Pallen M.J."/>
        </authorList>
    </citation>
    <scope>NUCLEOTIDE SEQUENCE</scope>
    <source>
        <strain evidence="2">ChiGjej6B6-14162</strain>
    </source>
</reference>
<accession>A0A9D2BGM8</accession>
<evidence type="ECO:0000313" key="2">
    <source>
        <dbReference type="EMBL" id="HIX75476.1"/>
    </source>
</evidence>
<organism evidence="2 3">
    <name type="scientific">Candidatus Parabacteroides intestinipullorum</name>
    <dbReference type="NCBI Taxonomy" id="2838723"/>
    <lineage>
        <taxon>Bacteria</taxon>
        <taxon>Pseudomonadati</taxon>
        <taxon>Bacteroidota</taxon>
        <taxon>Bacteroidia</taxon>
        <taxon>Bacteroidales</taxon>
        <taxon>Tannerellaceae</taxon>
        <taxon>Parabacteroides</taxon>
    </lineage>
</organism>
<dbReference type="AlphaFoldDB" id="A0A9D2BGM8"/>
<dbReference type="Proteomes" id="UP000886740">
    <property type="component" value="Unassembled WGS sequence"/>
</dbReference>
<gene>
    <name evidence="2" type="ORF">H9977_10655</name>
</gene>
<evidence type="ECO:0000256" key="1">
    <source>
        <dbReference type="ARBA" id="ARBA00022649"/>
    </source>
</evidence>
<comment type="caution">
    <text evidence="2">The sequence shown here is derived from an EMBL/GenBank/DDBJ whole genome shotgun (WGS) entry which is preliminary data.</text>
</comment>
<dbReference type="InterPro" id="IPR035093">
    <property type="entry name" value="RelE/ParE_toxin_dom_sf"/>
</dbReference>
<proteinExistence type="predicted"/>
<dbReference type="Gene3D" id="3.30.2310.20">
    <property type="entry name" value="RelE-like"/>
    <property type="match status" value="1"/>
</dbReference>
<reference evidence="2" key="2">
    <citation type="submission" date="2021-04" db="EMBL/GenBank/DDBJ databases">
        <authorList>
            <person name="Gilroy R."/>
        </authorList>
    </citation>
    <scope>NUCLEOTIDE SEQUENCE</scope>
    <source>
        <strain evidence="2">ChiGjej6B6-14162</strain>
    </source>
</reference>